<dbReference type="Proteomes" id="UP001597114">
    <property type="component" value="Unassembled WGS sequence"/>
</dbReference>
<protein>
    <submittedName>
        <fullName evidence="1">Uncharacterized protein</fullName>
    </submittedName>
</protein>
<organism evidence="1 2">
    <name type="scientific">Pseudonocardia yunnanensis</name>
    <dbReference type="NCBI Taxonomy" id="58107"/>
    <lineage>
        <taxon>Bacteria</taxon>
        <taxon>Bacillati</taxon>
        <taxon>Actinomycetota</taxon>
        <taxon>Actinomycetes</taxon>
        <taxon>Pseudonocardiales</taxon>
        <taxon>Pseudonocardiaceae</taxon>
        <taxon>Pseudonocardia</taxon>
    </lineage>
</organism>
<proteinExistence type="predicted"/>
<dbReference type="RefSeq" id="WP_344726242.1">
    <property type="nucleotide sequence ID" value="NZ_BAAAUS010000037.1"/>
</dbReference>
<dbReference type="EMBL" id="JBHUCO010000014">
    <property type="protein sequence ID" value="MFD1518754.1"/>
    <property type="molecule type" value="Genomic_DNA"/>
</dbReference>
<evidence type="ECO:0000313" key="2">
    <source>
        <dbReference type="Proteomes" id="UP001597114"/>
    </source>
</evidence>
<sequence>MGHADGTVQGRCSHVTSEMRRRLMHGLTEQWESSLAARREMSTRSPVVVLDALLQERA</sequence>
<reference evidence="2" key="1">
    <citation type="journal article" date="2019" name="Int. J. Syst. Evol. Microbiol.">
        <title>The Global Catalogue of Microorganisms (GCM) 10K type strain sequencing project: providing services to taxonomists for standard genome sequencing and annotation.</title>
        <authorList>
            <consortium name="The Broad Institute Genomics Platform"/>
            <consortium name="The Broad Institute Genome Sequencing Center for Infectious Disease"/>
            <person name="Wu L."/>
            <person name="Ma J."/>
        </authorList>
    </citation>
    <scope>NUCLEOTIDE SEQUENCE [LARGE SCALE GENOMIC DNA]</scope>
    <source>
        <strain evidence="2">CCM 7043</strain>
    </source>
</reference>
<gene>
    <name evidence="1" type="ORF">ACFSJD_14745</name>
</gene>
<comment type="caution">
    <text evidence="1">The sequence shown here is derived from an EMBL/GenBank/DDBJ whole genome shotgun (WGS) entry which is preliminary data.</text>
</comment>
<name>A0ABW4EXG2_9PSEU</name>
<accession>A0ABW4EXG2</accession>
<evidence type="ECO:0000313" key="1">
    <source>
        <dbReference type="EMBL" id="MFD1518754.1"/>
    </source>
</evidence>
<keyword evidence="2" id="KW-1185">Reference proteome</keyword>